<dbReference type="AlphaFoldDB" id="A0A8C4QZE5"/>
<proteinExistence type="predicted"/>
<evidence type="ECO:0000313" key="1">
    <source>
        <dbReference type="Ensembl" id="ENSEBUP00000022934.1"/>
    </source>
</evidence>
<evidence type="ECO:0000313" key="2">
    <source>
        <dbReference type="Proteomes" id="UP000694388"/>
    </source>
</evidence>
<dbReference type="Proteomes" id="UP000694388">
    <property type="component" value="Unplaced"/>
</dbReference>
<keyword evidence="2" id="KW-1185">Reference proteome</keyword>
<organism evidence="1 2">
    <name type="scientific">Eptatretus burgeri</name>
    <name type="common">Inshore hagfish</name>
    <dbReference type="NCBI Taxonomy" id="7764"/>
    <lineage>
        <taxon>Eukaryota</taxon>
        <taxon>Metazoa</taxon>
        <taxon>Chordata</taxon>
        <taxon>Craniata</taxon>
        <taxon>Vertebrata</taxon>
        <taxon>Cyclostomata</taxon>
        <taxon>Myxini</taxon>
        <taxon>Myxiniformes</taxon>
        <taxon>Myxinidae</taxon>
        <taxon>Eptatretinae</taxon>
        <taxon>Eptatretus</taxon>
    </lineage>
</organism>
<accession>A0A8C4QZE5</accession>
<name>A0A8C4QZE5_EPTBU</name>
<protein>
    <submittedName>
        <fullName evidence="1">Uncharacterized protein</fullName>
    </submittedName>
</protein>
<reference evidence="1" key="2">
    <citation type="submission" date="2025-09" db="UniProtKB">
        <authorList>
            <consortium name="Ensembl"/>
        </authorList>
    </citation>
    <scope>IDENTIFICATION</scope>
</reference>
<sequence length="161" mass="18413">MASLNQEIPEAFWNTMFNLVSESWVSYPGKCYSLCNEFFGISHFVLVPSAVWRINVDPPEETQKDVCFSGTEQWWEQTDLVKLLLPFNRLSKLSEDIRLLPALTILDVSNPPVALILPGIACIQLNPYVADLANTPQHPHPPSLYFTFFKLFISQFHFPLL</sequence>
<reference evidence="1" key="1">
    <citation type="submission" date="2025-08" db="UniProtKB">
        <authorList>
            <consortium name="Ensembl"/>
        </authorList>
    </citation>
    <scope>IDENTIFICATION</scope>
</reference>
<dbReference type="Ensembl" id="ENSEBUT00000023510.1">
    <property type="protein sequence ID" value="ENSEBUP00000022934.1"/>
    <property type="gene ID" value="ENSEBUG00000014135.1"/>
</dbReference>